<evidence type="ECO:0000256" key="1">
    <source>
        <dbReference type="SAM" id="MobiDB-lite"/>
    </source>
</evidence>
<reference evidence="3" key="1">
    <citation type="submission" date="2023-10" db="EMBL/GenBank/DDBJ databases">
        <authorList>
            <person name="Chen Y."/>
            <person name="Shah S."/>
            <person name="Dougan E. K."/>
            <person name="Thang M."/>
            <person name="Chan C."/>
        </authorList>
    </citation>
    <scope>NUCLEOTIDE SEQUENCE [LARGE SCALE GENOMIC DNA]</scope>
</reference>
<feature type="region of interest" description="Disordered" evidence="1">
    <location>
        <begin position="206"/>
        <end position="234"/>
    </location>
</feature>
<keyword evidence="4" id="KW-1185">Reference proteome</keyword>
<evidence type="ECO:0000313" key="4">
    <source>
        <dbReference type="Proteomes" id="UP001189429"/>
    </source>
</evidence>
<feature type="transmembrane region" description="Helical" evidence="2">
    <location>
        <begin position="98"/>
        <end position="118"/>
    </location>
</feature>
<gene>
    <name evidence="3" type="ORF">PCOR1329_LOCUS18500</name>
</gene>
<keyword evidence="2" id="KW-0472">Membrane</keyword>
<feature type="transmembrane region" description="Helical" evidence="2">
    <location>
        <begin position="71"/>
        <end position="92"/>
    </location>
</feature>
<protein>
    <submittedName>
        <fullName evidence="3">Uncharacterized protein</fullName>
    </submittedName>
</protein>
<dbReference type="Proteomes" id="UP001189429">
    <property type="component" value="Unassembled WGS sequence"/>
</dbReference>
<keyword evidence="2" id="KW-1133">Transmembrane helix</keyword>
<evidence type="ECO:0000256" key="2">
    <source>
        <dbReference type="SAM" id="Phobius"/>
    </source>
</evidence>
<accession>A0ABN9RB66</accession>
<feature type="compositionally biased region" description="Low complexity" evidence="1">
    <location>
        <begin position="220"/>
        <end position="234"/>
    </location>
</feature>
<comment type="caution">
    <text evidence="3">The sequence shown here is derived from an EMBL/GenBank/DDBJ whole genome shotgun (WGS) entry which is preliminary data.</text>
</comment>
<keyword evidence="2" id="KW-0812">Transmembrane</keyword>
<sequence>MQAALAEVLVRETLHWVGLAQVLASSRCPEAPACPPIPSCPALPEIPSCPACPGAPPPPARPSAPAISGGWAVPLAAFSLGGLLVALVVWAVGRWGMAALTAPALALVLCTVAGPAGYHQRRVLGCRRAVRSATELDRVLFGAPDLDVYEESYRTGTLGVAADRLWAGADVAAGGAGGPIPAYEFVPFEAVAGVMAELVAAAGPAAQGAGAGPARPPGPIAAGPAPGAAPALEPAAAVGPAPPVSVAVQAGGSGPPSRVAAIPYGLSVVIPASGGTPWGWSWRAQEDLAVLVTCGRAMDVGAPGGPPLGGGAGRRAVALLPSGRSVFVARVADTEVDHLKREWVGSDALSLPVVDTAVNRERARASVISDCREEDIPDFGVKVPRSVKWCAAYQPRTGGPIWHSEMRGTHRWLDSDFGVTEHETLGKVVEMFETVAPLDLCIWAGVEVDYRELQLLKYYRDERRQGQQRANARRPLGDVQAFLGRGRAASMGCPELLHPVSRELEVIAGIKNNAMKLREELAALAKQAGLLRDLVQTLNQVGAGEHQLRRQPLATPRHIQELALAHLASCCAELGGPPLELTADAALRELQVSPAYGAEEPQTLAPLTFDLVSLPKAGAVARPLEELLRPDGPDFVRAFLDSKVLPSRLAAERKAEAKFPKPYLDPCLRERARRSEFTHRLLEAGVLDLVPESVEAREEVGLSTAWKKNGSQRLVETVVEAMSILRIPSTWISLLLPACLQSRFLEGRIGGCQA</sequence>
<proteinExistence type="predicted"/>
<dbReference type="EMBL" id="CAUYUJ010005817">
    <property type="protein sequence ID" value="CAK0815073.1"/>
    <property type="molecule type" value="Genomic_DNA"/>
</dbReference>
<organism evidence="3 4">
    <name type="scientific">Prorocentrum cordatum</name>
    <dbReference type="NCBI Taxonomy" id="2364126"/>
    <lineage>
        <taxon>Eukaryota</taxon>
        <taxon>Sar</taxon>
        <taxon>Alveolata</taxon>
        <taxon>Dinophyceae</taxon>
        <taxon>Prorocentrales</taxon>
        <taxon>Prorocentraceae</taxon>
        <taxon>Prorocentrum</taxon>
    </lineage>
</organism>
<name>A0ABN9RB66_9DINO</name>
<evidence type="ECO:0000313" key="3">
    <source>
        <dbReference type="EMBL" id="CAK0815073.1"/>
    </source>
</evidence>